<comment type="caution">
    <text evidence="1">The sequence shown here is derived from an EMBL/GenBank/DDBJ whole genome shotgun (WGS) entry which is preliminary data.</text>
</comment>
<name>A0A316AAP7_9ACTN</name>
<reference evidence="1 2" key="1">
    <citation type="submission" date="2018-03" db="EMBL/GenBank/DDBJ databases">
        <title>Genomic Encyclopedia of Archaeal and Bacterial Type Strains, Phase II (KMG-II): from individual species to whole genera.</title>
        <authorList>
            <person name="Goeker M."/>
        </authorList>
    </citation>
    <scope>NUCLEOTIDE SEQUENCE [LARGE SCALE GENOMIC DNA]</scope>
    <source>
        <strain evidence="1 2">DSM 44889</strain>
    </source>
</reference>
<protein>
    <submittedName>
        <fullName evidence="1">Uncharacterized protein</fullName>
    </submittedName>
</protein>
<dbReference type="Proteomes" id="UP000245469">
    <property type="component" value="Unassembled WGS sequence"/>
</dbReference>
<accession>A0A316AAP7</accession>
<evidence type="ECO:0000313" key="2">
    <source>
        <dbReference type="Proteomes" id="UP000245469"/>
    </source>
</evidence>
<gene>
    <name evidence="1" type="ORF">BXY45_10675</name>
</gene>
<dbReference type="EMBL" id="QGDQ01000006">
    <property type="protein sequence ID" value="PWJ54632.1"/>
    <property type="molecule type" value="Genomic_DNA"/>
</dbReference>
<keyword evidence="2" id="KW-1185">Reference proteome</keyword>
<dbReference type="AlphaFoldDB" id="A0A316AAP7"/>
<sequence length="52" mass="5657">MRAGAPTVTQLPAEDGHLRTTVTGAPMAGWVLWDRLTEIPLRVDAALRLAIF</sequence>
<proteinExistence type="predicted"/>
<evidence type="ECO:0000313" key="1">
    <source>
        <dbReference type="EMBL" id="PWJ54632.1"/>
    </source>
</evidence>
<organism evidence="1 2">
    <name type="scientific">Quadrisphaera granulorum</name>
    <dbReference type="NCBI Taxonomy" id="317664"/>
    <lineage>
        <taxon>Bacteria</taxon>
        <taxon>Bacillati</taxon>
        <taxon>Actinomycetota</taxon>
        <taxon>Actinomycetes</taxon>
        <taxon>Kineosporiales</taxon>
        <taxon>Kineosporiaceae</taxon>
        <taxon>Quadrisphaera</taxon>
    </lineage>
</organism>